<dbReference type="Gene3D" id="3.30.63.10">
    <property type="entry name" value="Guanylate Kinase phosphate binding domain"/>
    <property type="match status" value="1"/>
</dbReference>
<organism evidence="11 12">
    <name type="scientific">Neoroseomonas alkaliterrae</name>
    <dbReference type="NCBI Taxonomy" id="1452450"/>
    <lineage>
        <taxon>Bacteria</taxon>
        <taxon>Pseudomonadati</taxon>
        <taxon>Pseudomonadota</taxon>
        <taxon>Alphaproteobacteria</taxon>
        <taxon>Acetobacterales</taxon>
        <taxon>Acetobacteraceae</taxon>
        <taxon>Neoroseomonas</taxon>
    </lineage>
</organism>
<keyword evidence="12" id="KW-1185">Reference proteome</keyword>
<keyword evidence="9" id="KW-0963">Cytoplasm</keyword>
<proteinExistence type="inferred from homology"/>
<evidence type="ECO:0000313" key="12">
    <source>
        <dbReference type="Proteomes" id="UP000562254"/>
    </source>
</evidence>
<evidence type="ECO:0000256" key="7">
    <source>
        <dbReference type="ARBA" id="ARBA00022840"/>
    </source>
</evidence>
<dbReference type="InterPro" id="IPR020590">
    <property type="entry name" value="Guanylate_kinase_CS"/>
</dbReference>
<sequence>MSNEGIARRGLCLVLAAAPGAGKTSVSRALLATEPALSLSVSATTRAPRPAEQEGVHYFFKTEAEFDAMAARGEFLEHARFLGRAYGTPRGPVEAALAAGRDVLFDIEWQGHRQMKAALPEDVVGVFLLPPSLPDLEARLRGRGQDSEVEIARRMAAAREEIAHWDEFDHVVVNRDFDATVAQVRAILHAARSERRRQTGMSAFIAALLAG</sequence>
<dbReference type="PANTHER" id="PTHR23117">
    <property type="entry name" value="GUANYLATE KINASE-RELATED"/>
    <property type="match status" value="1"/>
</dbReference>
<dbReference type="InterPro" id="IPR017665">
    <property type="entry name" value="Guanylate_kinase"/>
</dbReference>
<dbReference type="PROSITE" id="PS00856">
    <property type="entry name" value="GUANYLATE_KINASE_1"/>
    <property type="match status" value="1"/>
</dbReference>
<comment type="caution">
    <text evidence="11">The sequence shown here is derived from an EMBL/GenBank/DDBJ whole genome shotgun (WGS) entry which is preliminary data.</text>
</comment>
<dbReference type="AlphaFoldDB" id="A0A840XLG7"/>
<dbReference type="Gene3D" id="3.40.50.300">
    <property type="entry name" value="P-loop containing nucleotide triphosphate hydrolases"/>
    <property type="match status" value="1"/>
</dbReference>
<dbReference type="InterPro" id="IPR008145">
    <property type="entry name" value="GK/Ca_channel_bsu"/>
</dbReference>
<dbReference type="HAMAP" id="MF_00328">
    <property type="entry name" value="Guanylate_kinase"/>
    <property type="match status" value="1"/>
</dbReference>
<dbReference type="GO" id="GO:0005524">
    <property type="term" value="F:ATP binding"/>
    <property type="evidence" value="ECO:0007669"/>
    <property type="project" value="UniProtKB-UniRule"/>
</dbReference>
<evidence type="ECO:0000256" key="9">
    <source>
        <dbReference type="HAMAP-Rule" id="MF_00328"/>
    </source>
</evidence>
<dbReference type="FunFam" id="3.30.63.10:FF:000002">
    <property type="entry name" value="Guanylate kinase 1"/>
    <property type="match status" value="1"/>
</dbReference>
<dbReference type="Pfam" id="PF00625">
    <property type="entry name" value="Guanylate_kin"/>
    <property type="match status" value="1"/>
</dbReference>
<dbReference type="SMART" id="SM00072">
    <property type="entry name" value="GuKc"/>
    <property type="match status" value="1"/>
</dbReference>
<gene>
    <name evidence="9" type="primary">gmk</name>
    <name evidence="11" type="ORF">FHS88_001493</name>
</gene>
<dbReference type="EMBL" id="JACIJE010000003">
    <property type="protein sequence ID" value="MBB5689368.1"/>
    <property type="molecule type" value="Genomic_DNA"/>
</dbReference>
<evidence type="ECO:0000256" key="4">
    <source>
        <dbReference type="ARBA" id="ARBA00022679"/>
    </source>
</evidence>
<evidence type="ECO:0000256" key="2">
    <source>
        <dbReference type="ARBA" id="ARBA00012961"/>
    </source>
</evidence>
<dbReference type="InterPro" id="IPR027417">
    <property type="entry name" value="P-loop_NTPase"/>
</dbReference>
<comment type="subcellular location">
    <subcellularLocation>
        <location evidence="9">Cytoplasm</location>
    </subcellularLocation>
</comment>
<dbReference type="Proteomes" id="UP000562254">
    <property type="component" value="Unassembled WGS sequence"/>
</dbReference>
<dbReference type="GO" id="GO:0005829">
    <property type="term" value="C:cytosol"/>
    <property type="evidence" value="ECO:0007669"/>
    <property type="project" value="TreeGrafter"/>
</dbReference>
<evidence type="ECO:0000313" key="11">
    <source>
        <dbReference type="EMBL" id="MBB5689368.1"/>
    </source>
</evidence>
<accession>A0A840XLG7</accession>
<evidence type="ECO:0000256" key="3">
    <source>
        <dbReference type="ARBA" id="ARBA00016296"/>
    </source>
</evidence>
<reference evidence="11 12" key="1">
    <citation type="submission" date="2020-08" db="EMBL/GenBank/DDBJ databases">
        <title>Genomic Encyclopedia of Type Strains, Phase IV (KMG-IV): sequencing the most valuable type-strain genomes for metagenomic binning, comparative biology and taxonomic classification.</title>
        <authorList>
            <person name="Goeker M."/>
        </authorList>
    </citation>
    <scope>NUCLEOTIDE SEQUENCE [LARGE SCALE GENOMIC DNA]</scope>
    <source>
        <strain evidence="11 12">DSM 25895</strain>
    </source>
</reference>
<keyword evidence="7 9" id="KW-0067">ATP-binding</keyword>
<keyword evidence="4 9" id="KW-0808">Transferase</keyword>
<dbReference type="NCBIfam" id="TIGR03263">
    <property type="entry name" value="guanyl_kin"/>
    <property type="match status" value="1"/>
</dbReference>
<comment type="function">
    <text evidence="9">Essential for recycling GMP and indirectly, cGMP.</text>
</comment>
<dbReference type="RefSeq" id="WP_184483102.1">
    <property type="nucleotide sequence ID" value="NZ_JAAEDJ010000059.1"/>
</dbReference>
<evidence type="ECO:0000259" key="10">
    <source>
        <dbReference type="PROSITE" id="PS50052"/>
    </source>
</evidence>
<comment type="caution">
    <text evidence="9">Lacks conserved residue(s) required for the propagation of feature annotation.</text>
</comment>
<dbReference type="InterPro" id="IPR008144">
    <property type="entry name" value="Guanylate_kin-like_dom"/>
</dbReference>
<dbReference type="GO" id="GO:0004385">
    <property type="term" value="F:GMP kinase activity"/>
    <property type="evidence" value="ECO:0007669"/>
    <property type="project" value="UniProtKB-UniRule"/>
</dbReference>
<name>A0A840XLG7_9PROT</name>
<protein>
    <recommendedName>
        <fullName evidence="3 9">Guanylate kinase</fullName>
        <ecNumber evidence="2 9">2.7.4.8</ecNumber>
    </recommendedName>
    <alternativeName>
        <fullName evidence="8 9">GMP kinase</fullName>
    </alternativeName>
</protein>
<keyword evidence="5 9" id="KW-0547">Nucleotide-binding</keyword>
<dbReference type="CDD" id="cd00071">
    <property type="entry name" value="GMPK"/>
    <property type="match status" value="1"/>
</dbReference>
<keyword evidence="6 9" id="KW-0418">Kinase</keyword>
<comment type="catalytic activity">
    <reaction evidence="9">
        <text>GMP + ATP = GDP + ADP</text>
        <dbReference type="Rhea" id="RHEA:20780"/>
        <dbReference type="ChEBI" id="CHEBI:30616"/>
        <dbReference type="ChEBI" id="CHEBI:58115"/>
        <dbReference type="ChEBI" id="CHEBI:58189"/>
        <dbReference type="ChEBI" id="CHEBI:456216"/>
        <dbReference type="EC" id="2.7.4.8"/>
    </reaction>
</comment>
<evidence type="ECO:0000256" key="5">
    <source>
        <dbReference type="ARBA" id="ARBA00022741"/>
    </source>
</evidence>
<dbReference type="PROSITE" id="PS50052">
    <property type="entry name" value="GUANYLATE_KINASE_2"/>
    <property type="match status" value="1"/>
</dbReference>
<feature type="domain" description="Guanylate kinase-like" evidence="10">
    <location>
        <begin position="10"/>
        <end position="189"/>
    </location>
</feature>
<dbReference type="EC" id="2.7.4.8" evidence="2 9"/>
<dbReference type="SUPFAM" id="SSF52540">
    <property type="entry name" value="P-loop containing nucleoside triphosphate hydrolases"/>
    <property type="match status" value="1"/>
</dbReference>
<evidence type="ECO:0000256" key="8">
    <source>
        <dbReference type="ARBA" id="ARBA00030128"/>
    </source>
</evidence>
<evidence type="ECO:0000256" key="1">
    <source>
        <dbReference type="ARBA" id="ARBA00005790"/>
    </source>
</evidence>
<comment type="similarity">
    <text evidence="1 9">Belongs to the guanylate kinase family.</text>
</comment>
<evidence type="ECO:0000256" key="6">
    <source>
        <dbReference type="ARBA" id="ARBA00022777"/>
    </source>
</evidence>
<dbReference type="PANTHER" id="PTHR23117:SF13">
    <property type="entry name" value="GUANYLATE KINASE"/>
    <property type="match status" value="1"/>
</dbReference>